<proteinExistence type="predicted"/>
<feature type="region of interest" description="Disordered" evidence="1">
    <location>
        <begin position="357"/>
        <end position="395"/>
    </location>
</feature>
<name>A0AAD7N180_9AGAR</name>
<protein>
    <recommendedName>
        <fullName evidence="4">F-box domain-containing protein</fullName>
    </recommendedName>
</protein>
<comment type="caution">
    <text evidence="2">The sequence shown here is derived from an EMBL/GenBank/DDBJ whole genome shotgun (WGS) entry which is preliminary data.</text>
</comment>
<dbReference type="EMBL" id="JARJLG010000124">
    <property type="protein sequence ID" value="KAJ7741195.1"/>
    <property type="molecule type" value="Genomic_DNA"/>
</dbReference>
<evidence type="ECO:0000313" key="2">
    <source>
        <dbReference type="EMBL" id="KAJ7741195.1"/>
    </source>
</evidence>
<evidence type="ECO:0000313" key="3">
    <source>
        <dbReference type="Proteomes" id="UP001215280"/>
    </source>
</evidence>
<accession>A0AAD7N180</accession>
<dbReference type="Gene3D" id="1.20.1280.50">
    <property type="match status" value="1"/>
</dbReference>
<sequence>MEIDSLQRLLEARVFERDKCQEELATFIYPVLTLPSEITSEIFTHFLPVFPARCPLVGSRSPAHLARICRAWRNVALATPTLWNAIELDIAGHPELYERQLHLLTTWLTRSGGCPLSIALVYRGQTSVAAFVEAIVHHASRWQDMELLLPYDDLPHLTGVMPLLRTLTLGPDTLRTASAPVADPVAIFTEAPYLREVMLFNCFNPFRITLPWSQITKLTAGLYEPEAVVILRDAAVLEECCLTLFGDEMWPTLSLPLIPPLLRLRSLALLGSINIIGAAEVGRFLLPALTLPALEAIEVFEPFLGADPVATLSALRPHGCPQRIVISGARYTSDTATPYEMYAAAFPEATVYVDLEYESDSDSDRLDSVSDQPNSDSDRLDSDSDEPNSGSDLSE</sequence>
<dbReference type="AlphaFoldDB" id="A0AAD7N180"/>
<gene>
    <name evidence="2" type="ORF">DFH07DRAFT_1064047</name>
</gene>
<keyword evidence="3" id="KW-1185">Reference proteome</keyword>
<organism evidence="2 3">
    <name type="scientific">Mycena maculata</name>
    <dbReference type="NCBI Taxonomy" id="230809"/>
    <lineage>
        <taxon>Eukaryota</taxon>
        <taxon>Fungi</taxon>
        <taxon>Dikarya</taxon>
        <taxon>Basidiomycota</taxon>
        <taxon>Agaricomycotina</taxon>
        <taxon>Agaricomycetes</taxon>
        <taxon>Agaricomycetidae</taxon>
        <taxon>Agaricales</taxon>
        <taxon>Marasmiineae</taxon>
        <taxon>Mycenaceae</taxon>
        <taxon>Mycena</taxon>
    </lineage>
</organism>
<dbReference type="Proteomes" id="UP001215280">
    <property type="component" value="Unassembled WGS sequence"/>
</dbReference>
<evidence type="ECO:0000256" key="1">
    <source>
        <dbReference type="SAM" id="MobiDB-lite"/>
    </source>
</evidence>
<reference evidence="2" key="1">
    <citation type="submission" date="2023-03" db="EMBL/GenBank/DDBJ databases">
        <title>Massive genome expansion in bonnet fungi (Mycena s.s.) driven by repeated elements and novel gene families across ecological guilds.</title>
        <authorList>
            <consortium name="Lawrence Berkeley National Laboratory"/>
            <person name="Harder C.B."/>
            <person name="Miyauchi S."/>
            <person name="Viragh M."/>
            <person name="Kuo A."/>
            <person name="Thoen E."/>
            <person name="Andreopoulos B."/>
            <person name="Lu D."/>
            <person name="Skrede I."/>
            <person name="Drula E."/>
            <person name="Henrissat B."/>
            <person name="Morin E."/>
            <person name="Kohler A."/>
            <person name="Barry K."/>
            <person name="LaButti K."/>
            <person name="Morin E."/>
            <person name="Salamov A."/>
            <person name="Lipzen A."/>
            <person name="Mereny Z."/>
            <person name="Hegedus B."/>
            <person name="Baldrian P."/>
            <person name="Stursova M."/>
            <person name="Weitz H."/>
            <person name="Taylor A."/>
            <person name="Grigoriev I.V."/>
            <person name="Nagy L.G."/>
            <person name="Martin F."/>
            <person name="Kauserud H."/>
        </authorList>
    </citation>
    <scope>NUCLEOTIDE SEQUENCE</scope>
    <source>
        <strain evidence="2">CBHHK188m</strain>
    </source>
</reference>
<evidence type="ECO:0008006" key="4">
    <source>
        <dbReference type="Google" id="ProtNLM"/>
    </source>
</evidence>